<dbReference type="Gene3D" id="2.10.260.10">
    <property type="match status" value="1"/>
</dbReference>
<gene>
    <name evidence="1" type="ORF">E4U82_16135</name>
</gene>
<dbReference type="AlphaFoldDB" id="A0A4Y9AA07"/>
<dbReference type="RefSeq" id="WP_135111212.1">
    <property type="nucleotide sequence ID" value="NZ_SRHY01000041.1"/>
</dbReference>
<protein>
    <recommendedName>
        <fullName evidence="3">AbrB/MazE/SpoVT family DNA-binding domain-containing protein</fullName>
    </recommendedName>
</protein>
<reference evidence="1 2" key="1">
    <citation type="submission" date="2019-03" db="EMBL/GenBank/DDBJ databases">
        <title>Genome sequence of Lentibacillus salicampi ATCC BAA-719.</title>
        <authorList>
            <person name="Maclea K.S."/>
            <person name="Simoes Junior M."/>
        </authorList>
    </citation>
    <scope>NUCLEOTIDE SEQUENCE [LARGE SCALE GENOMIC DNA]</scope>
    <source>
        <strain evidence="1 2">ATCC BAA-719</strain>
    </source>
</reference>
<proteinExistence type="predicted"/>
<dbReference type="EMBL" id="SRHY01000041">
    <property type="protein sequence ID" value="TFJ91720.1"/>
    <property type="molecule type" value="Genomic_DNA"/>
</dbReference>
<evidence type="ECO:0008006" key="3">
    <source>
        <dbReference type="Google" id="ProtNLM"/>
    </source>
</evidence>
<keyword evidence="2" id="KW-1185">Reference proteome</keyword>
<organism evidence="1 2">
    <name type="scientific">Lentibacillus salicampi</name>
    <dbReference type="NCBI Taxonomy" id="175306"/>
    <lineage>
        <taxon>Bacteria</taxon>
        <taxon>Bacillati</taxon>
        <taxon>Bacillota</taxon>
        <taxon>Bacilli</taxon>
        <taxon>Bacillales</taxon>
        <taxon>Bacillaceae</taxon>
        <taxon>Lentibacillus</taxon>
    </lineage>
</organism>
<accession>A0A4Y9AA07</accession>
<evidence type="ECO:0000313" key="2">
    <source>
        <dbReference type="Proteomes" id="UP000298484"/>
    </source>
</evidence>
<comment type="caution">
    <text evidence="1">The sequence shown here is derived from an EMBL/GenBank/DDBJ whole genome shotgun (WGS) entry which is preliminary data.</text>
</comment>
<evidence type="ECO:0000313" key="1">
    <source>
        <dbReference type="EMBL" id="TFJ91720.1"/>
    </source>
</evidence>
<dbReference type="OrthoDB" id="9795766at2"/>
<sequence>MRTTLKKHGNSDALTFRSAWKEGLGIDTNTVLDVTVDYQHRKLIVEPVDEERKKYDIRELAAIAKNQVQPEFDEFDPVGDEEL</sequence>
<dbReference type="Proteomes" id="UP000298484">
    <property type="component" value="Unassembled WGS sequence"/>
</dbReference>
<name>A0A4Y9AA07_9BACI</name>
<dbReference type="SUPFAM" id="SSF89447">
    <property type="entry name" value="AbrB/MazE/MraZ-like"/>
    <property type="match status" value="1"/>
</dbReference>
<dbReference type="InterPro" id="IPR037914">
    <property type="entry name" value="SpoVT-AbrB_sf"/>
</dbReference>